<evidence type="ECO:0000313" key="3">
    <source>
        <dbReference type="Proteomes" id="UP000243459"/>
    </source>
</evidence>
<dbReference type="EMBL" id="CM007385">
    <property type="protein sequence ID" value="ONK68561.1"/>
    <property type="molecule type" value="Genomic_DNA"/>
</dbReference>
<feature type="region of interest" description="Disordered" evidence="1">
    <location>
        <begin position="69"/>
        <end position="97"/>
    </location>
</feature>
<evidence type="ECO:0000256" key="1">
    <source>
        <dbReference type="SAM" id="MobiDB-lite"/>
    </source>
</evidence>
<organism evidence="2 3">
    <name type="scientific">Asparagus officinalis</name>
    <name type="common">Garden asparagus</name>
    <dbReference type="NCBI Taxonomy" id="4686"/>
    <lineage>
        <taxon>Eukaryota</taxon>
        <taxon>Viridiplantae</taxon>
        <taxon>Streptophyta</taxon>
        <taxon>Embryophyta</taxon>
        <taxon>Tracheophyta</taxon>
        <taxon>Spermatophyta</taxon>
        <taxon>Magnoliopsida</taxon>
        <taxon>Liliopsida</taxon>
        <taxon>Asparagales</taxon>
        <taxon>Asparagaceae</taxon>
        <taxon>Asparagoideae</taxon>
        <taxon>Asparagus</taxon>
    </lineage>
</organism>
<dbReference type="Gramene" id="ONK68561">
    <property type="protein sequence ID" value="ONK68561"/>
    <property type="gene ID" value="A4U43_C05F13270"/>
</dbReference>
<sequence length="128" mass="14107">MDAQYEEYSVQTKQASPSFACIKAAAIRYATPAESGTRRKKDGHLRQLPEMEANPVTVITLRTFTSSNSNARGAAINQPRTPATHHHHHHPHGTKTMKTGTSLGASTWFLLLSSTLIDPLSSIDMYPY</sequence>
<reference evidence="3" key="1">
    <citation type="journal article" date="2017" name="Nat. Commun.">
        <title>The asparagus genome sheds light on the origin and evolution of a young Y chromosome.</title>
        <authorList>
            <person name="Harkess A."/>
            <person name="Zhou J."/>
            <person name="Xu C."/>
            <person name="Bowers J.E."/>
            <person name="Van der Hulst R."/>
            <person name="Ayyampalayam S."/>
            <person name="Mercati F."/>
            <person name="Riccardi P."/>
            <person name="McKain M.R."/>
            <person name="Kakrana A."/>
            <person name="Tang H."/>
            <person name="Ray J."/>
            <person name="Groenendijk J."/>
            <person name="Arikit S."/>
            <person name="Mathioni S.M."/>
            <person name="Nakano M."/>
            <person name="Shan H."/>
            <person name="Telgmann-Rauber A."/>
            <person name="Kanno A."/>
            <person name="Yue Z."/>
            <person name="Chen H."/>
            <person name="Li W."/>
            <person name="Chen Y."/>
            <person name="Xu X."/>
            <person name="Zhang Y."/>
            <person name="Luo S."/>
            <person name="Chen H."/>
            <person name="Gao J."/>
            <person name="Mao Z."/>
            <person name="Pires J.C."/>
            <person name="Luo M."/>
            <person name="Kudrna D."/>
            <person name="Wing R.A."/>
            <person name="Meyers B.C."/>
            <person name="Yi K."/>
            <person name="Kong H."/>
            <person name="Lavrijsen P."/>
            <person name="Sunseri F."/>
            <person name="Falavigna A."/>
            <person name="Ye Y."/>
            <person name="Leebens-Mack J.H."/>
            <person name="Chen G."/>
        </authorList>
    </citation>
    <scope>NUCLEOTIDE SEQUENCE [LARGE SCALE GENOMIC DNA]</scope>
    <source>
        <strain evidence="3">cv. DH0086</strain>
    </source>
</reference>
<dbReference type="AlphaFoldDB" id="A0A5P1EVP3"/>
<protein>
    <submittedName>
        <fullName evidence="2">Uncharacterized protein</fullName>
    </submittedName>
</protein>
<name>A0A5P1EVP3_ASPOF</name>
<feature type="region of interest" description="Disordered" evidence="1">
    <location>
        <begin position="32"/>
        <end position="51"/>
    </location>
</feature>
<feature type="compositionally biased region" description="Basic residues" evidence="1">
    <location>
        <begin position="83"/>
        <end position="95"/>
    </location>
</feature>
<keyword evidence="3" id="KW-1185">Reference proteome</keyword>
<proteinExistence type="predicted"/>
<gene>
    <name evidence="2" type="ORF">A4U43_C05F13270</name>
</gene>
<accession>A0A5P1EVP3</accession>
<evidence type="ECO:0000313" key="2">
    <source>
        <dbReference type="EMBL" id="ONK68561.1"/>
    </source>
</evidence>
<dbReference type="Proteomes" id="UP000243459">
    <property type="component" value="Chromosome 5"/>
</dbReference>